<dbReference type="GO" id="GO:0006120">
    <property type="term" value="P:mitochondrial electron transport, NADH to ubiquinone"/>
    <property type="evidence" value="ECO:0007669"/>
    <property type="project" value="TreeGrafter"/>
</dbReference>
<evidence type="ECO:0000256" key="4">
    <source>
        <dbReference type="ARBA" id="ARBA00011533"/>
    </source>
</evidence>
<evidence type="ECO:0000256" key="7">
    <source>
        <dbReference type="ARBA" id="ARBA00022660"/>
    </source>
</evidence>
<feature type="compositionally biased region" description="Pro residues" evidence="15">
    <location>
        <begin position="37"/>
        <end position="47"/>
    </location>
</feature>
<evidence type="ECO:0000256" key="12">
    <source>
        <dbReference type="ARBA" id="ARBA00023136"/>
    </source>
</evidence>
<keyword evidence="8" id="KW-0999">Mitochondrion inner membrane</keyword>
<comment type="similarity">
    <text evidence="3">Belongs to the complex I NDUFA7 subunit family.</text>
</comment>
<evidence type="ECO:0000256" key="9">
    <source>
        <dbReference type="ARBA" id="ARBA00022982"/>
    </source>
</evidence>
<dbReference type="AlphaFoldDB" id="A0A6M2E1H3"/>
<keyword evidence="12" id="KW-0472">Membrane</keyword>
<evidence type="ECO:0000256" key="13">
    <source>
        <dbReference type="ARBA" id="ARBA00030360"/>
    </source>
</evidence>
<dbReference type="Pfam" id="PF07347">
    <property type="entry name" value="CI-B14_5a"/>
    <property type="match status" value="1"/>
</dbReference>
<dbReference type="InterPro" id="IPR009947">
    <property type="entry name" value="NDUA7"/>
</dbReference>
<dbReference type="EMBL" id="GIDH01000260">
    <property type="protein sequence ID" value="NOV52203.1"/>
    <property type="molecule type" value="Transcribed_RNA"/>
</dbReference>
<keyword evidence="11" id="KW-0496">Mitochondrion</keyword>
<evidence type="ECO:0000256" key="2">
    <source>
        <dbReference type="ARBA" id="ARBA00004443"/>
    </source>
</evidence>
<organism evidence="16">
    <name type="scientific">Amblyomma tuberculatum</name>
    <dbReference type="NCBI Taxonomy" id="48802"/>
    <lineage>
        <taxon>Eukaryota</taxon>
        <taxon>Metazoa</taxon>
        <taxon>Ecdysozoa</taxon>
        <taxon>Arthropoda</taxon>
        <taxon>Chelicerata</taxon>
        <taxon>Arachnida</taxon>
        <taxon>Acari</taxon>
        <taxon>Parasitiformes</taxon>
        <taxon>Ixodida</taxon>
        <taxon>Ixodoidea</taxon>
        <taxon>Ixodidae</taxon>
        <taxon>Amblyomminae</taxon>
        <taxon>Amblyomma</taxon>
    </lineage>
</organism>
<feature type="region of interest" description="Disordered" evidence="15">
    <location>
        <begin position="81"/>
        <end position="100"/>
    </location>
</feature>
<comment type="subcellular location">
    <subcellularLocation>
        <location evidence="2">Mitochondrion inner membrane</location>
        <topology evidence="2">Peripheral membrane protein</topology>
        <orientation evidence="2">Matrix side</orientation>
    </subcellularLocation>
</comment>
<reference evidence="16" key="1">
    <citation type="submission" date="2019-12" db="EMBL/GenBank/DDBJ databases">
        <title>The sialotranscriptome of the gopher-tortoise tick, Amblyomma tuberculatum.</title>
        <authorList>
            <person name="Karim S."/>
            <person name="Andersen J."/>
            <person name="Kumar D."/>
            <person name="Adamson S."/>
            <person name="Ennen J."/>
            <person name="Qualis C.P."/>
            <person name="Ribeiro J.M.C."/>
        </authorList>
    </citation>
    <scope>NUCLEOTIDE SEQUENCE</scope>
    <source>
        <strain evidence="16">Removed</strain>
        <tissue evidence="16">Salivary glands</tissue>
    </source>
</reference>
<keyword evidence="7" id="KW-0679">Respiratory chain</keyword>
<dbReference type="PANTHER" id="PTHR12485">
    <property type="entry name" value="NADH-UBIQUINONE OXIDOREDUCTASE SUBUNIT B"/>
    <property type="match status" value="1"/>
</dbReference>
<evidence type="ECO:0000256" key="1">
    <source>
        <dbReference type="ARBA" id="ARBA00003195"/>
    </source>
</evidence>
<protein>
    <recommendedName>
        <fullName evidence="5">NADH dehydrogenase [ubiquinone] 1 alpha subcomplex subunit 7</fullName>
    </recommendedName>
    <alternativeName>
        <fullName evidence="14">Complex I-B14.5a</fullName>
    </alternativeName>
    <alternativeName>
        <fullName evidence="13">NADH-ubiquinone oxidoreductase subunit B14.5a</fullName>
    </alternativeName>
</protein>
<name>A0A6M2E1H3_9ACAR</name>
<evidence type="ECO:0000256" key="8">
    <source>
        <dbReference type="ARBA" id="ARBA00022792"/>
    </source>
</evidence>
<evidence type="ECO:0000256" key="11">
    <source>
        <dbReference type="ARBA" id="ARBA00023128"/>
    </source>
</evidence>
<keyword evidence="10" id="KW-0007">Acetylation</keyword>
<evidence type="ECO:0000313" key="16">
    <source>
        <dbReference type="EMBL" id="NOV52203.1"/>
    </source>
</evidence>
<feature type="region of interest" description="Disordered" evidence="15">
    <location>
        <begin position="29"/>
        <end position="49"/>
    </location>
</feature>
<evidence type="ECO:0000256" key="3">
    <source>
        <dbReference type="ARBA" id="ARBA00005482"/>
    </source>
</evidence>
<evidence type="ECO:0000256" key="5">
    <source>
        <dbReference type="ARBA" id="ARBA00016383"/>
    </source>
</evidence>
<dbReference type="PANTHER" id="PTHR12485:SF1">
    <property type="entry name" value="NADH DEHYDROGENASE [UBIQUINONE] 1 ALPHA SUBCOMPLEX SUBUNIT 7"/>
    <property type="match status" value="1"/>
</dbReference>
<evidence type="ECO:0000256" key="15">
    <source>
        <dbReference type="SAM" id="MobiDB-lite"/>
    </source>
</evidence>
<dbReference type="GO" id="GO:0005743">
    <property type="term" value="C:mitochondrial inner membrane"/>
    <property type="evidence" value="ECO:0007669"/>
    <property type="project" value="UniProtKB-SubCell"/>
</dbReference>
<evidence type="ECO:0000256" key="10">
    <source>
        <dbReference type="ARBA" id="ARBA00022990"/>
    </source>
</evidence>
<sequence>MASKRSVSPAVAMVREFLLGRQWNGQLRFPGDLSTRSPPPPNLPPGPACKLSDNYYYTRDARREVGYPKVIADGTVPLKQIADASKREKKIPTPGIRYLP</sequence>
<evidence type="ECO:0000256" key="6">
    <source>
        <dbReference type="ARBA" id="ARBA00022448"/>
    </source>
</evidence>
<evidence type="ECO:0000256" key="14">
    <source>
        <dbReference type="ARBA" id="ARBA00033401"/>
    </source>
</evidence>
<comment type="subunit">
    <text evidence="4">Complex I is composed of 45 different subunits.</text>
</comment>
<keyword evidence="6" id="KW-0813">Transport</keyword>
<comment type="function">
    <text evidence="1">Accessory subunit of the mitochondrial membrane respiratory chain NADH dehydrogenase (Complex I), that is believed not to be involved in catalysis. Complex I functions in the transfer of electrons from NADH to the respiratory chain. The immediate electron acceptor for the enzyme is believed to be ubiquinone.</text>
</comment>
<accession>A0A6M2E1H3</accession>
<keyword evidence="9" id="KW-0249">Electron transport</keyword>
<keyword evidence="16" id="KW-0830">Ubiquinone</keyword>
<proteinExistence type="inferred from homology"/>